<proteinExistence type="inferred from homology"/>
<evidence type="ECO:0000256" key="8">
    <source>
        <dbReference type="SAM" id="Phobius"/>
    </source>
</evidence>
<feature type="region of interest" description="Disordered" evidence="7">
    <location>
        <begin position="476"/>
        <end position="502"/>
    </location>
</feature>
<accession>A0A5C6A115</accession>
<keyword evidence="6" id="KW-0106">Calcium</keyword>
<evidence type="ECO:0000256" key="4">
    <source>
        <dbReference type="ARBA" id="ARBA00022729"/>
    </source>
</evidence>
<dbReference type="PANTHER" id="PTHR42693">
    <property type="entry name" value="ARYLSULFATASE FAMILY MEMBER"/>
    <property type="match status" value="1"/>
</dbReference>
<dbReference type="SUPFAM" id="SSF53649">
    <property type="entry name" value="Alkaline phosphatase-like"/>
    <property type="match status" value="1"/>
</dbReference>
<dbReference type="GO" id="GO:0046872">
    <property type="term" value="F:metal ion binding"/>
    <property type="evidence" value="ECO:0007669"/>
    <property type="project" value="UniProtKB-KW"/>
</dbReference>
<dbReference type="GO" id="GO:0004065">
    <property type="term" value="F:arylsulfatase activity"/>
    <property type="evidence" value="ECO:0007669"/>
    <property type="project" value="UniProtKB-EC"/>
</dbReference>
<comment type="similarity">
    <text evidence="2">Belongs to the sulfatase family.</text>
</comment>
<evidence type="ECO:0000256" key="6">
    <source>
        <dbReference type="ARBA" id="ARBA00022837"/>
    </source>
</evidence>
<dbReference type="Gene3D" id="3.30.1120.10">
    <property type="match status" value="1"/>
</dbReference>
<keyword evidence="8" id="KW-1133">Transmembrane helix</keyword>
<dbReference type="EC" id="3.1.6.1" evidence="10"/>
<evidence type="ECO:0000256" key="2">
    <source>
        <dbReference type="ARBA" id="ARBA00008779"/>
    </source>
</evidence>
<evidence type="ECO:0000259" key="9">
    <source>
        <dbReference type="Pfam" id="PF00884"/>
    </source>
</evidence>
<comment type="caution">
    <text evidence="10">The sequence shown here is derived from an EMBL/GenBank/DDBJ whole genome shotgun (WGS) entry which is preliminary data.</text>
</comment>
<evidence type="ECO:0000313" key="11">
    <source>
        <dbReference type="Proteomes" id="UP000316213"/>
    </source>
</evidence>
<keyword evidence="3" id="KW-0479">Metal-binding</keyword>
<gene>
    <name evidence="10" type="primary">atsA_55</name>
    <name evidence="10" type="ORF">Pla100_43330</name>
</gene>
<dbReference type="EMBL" id="SJPM01000010">
    <property type="protein sequence ID" value="TWT93017.1"/>
    <property type="molecule type" value="Genomic_DNA"/>
</dbReference>
<keyword evidence="4" id="KW-0732">Signal</keyword>
<keyword evidence="8" id="KW-0812">Transmembrane</keyword>
<feature type="domain" description="Sulfatase N-terminal" evidence="9">
    <location>
        <begin position="68"/>
        <end position="374"/>
    </location>
</feature>
<comment type="cofactor">
    <cofactor evidence="1">
        <name>Ca(2+)</name>
        <dbReference type="ChEBI" id="CHEBI:29108"/>
    </cofactor>
</comment>
<evidence type="ECO:0000256" key="3">
    <source>
        <dbReference type="ARBA" id="ARBA00022723"/>
    </source>
</evidence>
<dbReference type="Gene3D" id="3.40.720.10">
    <property type="entry name" value="Alkaline Phosphatase, subunit A"/>
    <property type="match status" value="1"/>
</dbReference>
<feature type="compositionally biased region" description="Basic and acidic residues" evidence="7">
    <location>
        <begin position="487"/>
        <end position="496"/>
    </location>
</feature>
<dbReference type="InterPro" id="IPR017850">
    <property type="entry name" value="Alkaline_phosphatase_core_sf"/>
</dbReference>
<dbReference type="AlphaFoldDB" id="A0A5C6A115"/>
<dbReference type="OrthoDB" id="9783154at2"/>
<dbReference type="Proteomes" id="UP000316213">
    <property type="component" value="Unassembled WGS sequence"/>
</dbReference>
<organism evidence="10 11">
    <name type="scientific">Neorhodopirellula pilleata</name>
    <dbReference type="NCBI Taxonomy" id="2714738"/>
    <lineage>
        <taxon>Bacteria</taxon>
        <taxon>Pseudomonadati</taxon>
        <taxon>Planctomycetota</taxon>
        <taxon>Planctomycetia</taxon>
        <taxon>Pirellulales</taxon>
        <taxon>Pirellulaceae</taxon>
        <taxon>Neorhodopirellula</taxon>
    </lineage>
</organism>
<evidence type="ECO:0000256" key="1">
    <source>
        <dbReference type="ARBA" id="ARBA00001913"/>
    </source>
</evidence>
<sequence length="502" mass="55594">MIQVFATATLTSITSLIRRGLRRYLLNQFTVIALAISGGLLGHVIGQPLVFAQSFQADRNHESSGDRPNIILILADDLGWADAGCYGNRFNETPRIDQMAREGMRFTQFYAGPVCSPTRANIQSGLDQARFGITQHIPGHRRPFARLIDPAVPLQLPLEVVTFAETLQQLGYATGYFGKWHLGGNGFGPQEQGWQTLFEGQGNEVPPKLSGLPEPVRAAEFLTDKAVEFIQANKQQSFLLQLSHYAVHIPLSTTPELLTKYEAKTPAPEYPSRPKYAGLLEELDQSVGRVLDAVDESGIAENTLIIFVSDNGGLETEQNGTIVTSNEPLRNEKGTLYEGGIRVPAIARWTGQIPANVSCDVPATTIDLYPTFIESASSETSPFQRDGVSLFGLLTGTESGLPRDTLFWHLPHYHHSTPASVIRQGDWKLIEFLEDSSIELYNLRDDLSEQHNLAANQPDLVRELRAALEAWRQRVGAKMPTPNPDYDPQRANELAKKGRKNR</sequence>
<dbReference type="Pfam" id="PF00884">
    <property type="entry name" value="Sulfatase"/>
    <property type="match status" value="1"/>
</dbReference>
<keyword evidence="5 10" id="KW-0378">Hydrolase</keyword>
<protein>
    <submittedName>
        <fullName evidence="10">Arylsulfatase</fullName>
        <ecNumber evidence="10">3.1.6.1</ecNumber>
    </submittedName>
</protein>
<keyword evidence="11" id="KW-1185">Reference proteome</keyword>
<dbReference type="InterPro" id="IPR000917">
    <property type="entry name" value="Sulfatase_N"/>
</dbReference>
<feature type="transmembrane region" description="Helical" evidence="8">
    <location>
        <begin position="24"/>
        <end position="45"/>
    </location>
</feature>
<reference evidence="10 11" key="1">
    <citation type="submission" date="2019-02" db="EMBL/GenBank/DDBJ databases">
        <title>Deep-cultivation of Planctomycetes and their phenomic and genomic characterization uncovers novel biology.</title>
        <authorList>
            <person name="Wiegand S."/>
            <person name="Jogler M."/>
            <person name="Boedeker C."/>
            <person name="Pinto D."/>
            <person name="Vollmers J."/>
            <person name="Rivas-Marin E."/>
            <person name="Kohn T."/>
            <person name="Peeters S.H."/>
            <person name="Heuer A."/>
            <person name="Rast P."/>
            <person name="Oberbeckmann S."/>
            <person name="Bunk B."/>
            <person name="Jeske O."/>
            <person name="Meyerdierks A."/>
            <person name="Storesund J.E."/>
            <person name="Kallscheuer N."/>
            <person name="Luecker S."/>
            <person name="Lage O.M."/>
            <person name="Pohl T."/>
            <person name="Merkel B.J."/>
            <person name="Hornburger P."/>
            <person name="Mueller R.-W."/>
            <person name="Bruemmer F."/>
            <person name="Labrenz M."/>
            <person name="Spormann A.M."/>
            <person name="Op Den Camp H."/>
            <person name="Overmann J."/>
            <person name="Amann R."/>
            <person name="Jetten M.S.M."/>
            <person name="Mascher T."/>
            <person name="Medema M.H."/>
            <person name="Devos D.P."/>
            <person name="Kaster A.-K."/>
            <person name="Ovreas L."/>
            <person name="Rohde M."/>
            <person name="Galperin M.Y."/>
            <person name="Jogler C."/>
        </authorList>
    </citation>
    <scope>NUCLEOTIDE SEQUENCE [LARGE SCALE GENOMIC DNA]</scope>
    <source>
        <strain evidence="10 11">Pla100</strain>
    </source>
</reference>
<evidence type="ECO:0000256" key="7">
    <source>
        <dbReference type="SAM" id="MobiDB-lite"/>
    </source>
</evidence>
<dbReference type="PANTHER" id="PTHR42693:SF42">
    <property type="entry name" value="ARYLSULFATASE G"/>
    <property type="match status" value="1"/>
</dbReference>
<name>A0A5C6A115_9BACT</name>
<dbReference type="InterPro" id="IPR050738">
    <property type="entry name" value="Sulfatase"/>
</dbReference>
<keyword evidence="8" id="KW-0472">Membrane</keyword>
<evidence type="ECO:0000256" key="5">
    <source>
        <dbReference type="ARBA" id="ARBA00022801"/>
    </source>
</evidence>
<dbReference type="CDD" id="cd16144">
    <property type="entry name" value="ARS_like"/>
    <property type="match status" value="1"/>
</dbReference>
<evidence type="ECO:0000313" key="10">
    <source>
        <dbReference type="EMBL" id="TWT93017.1"/>
    </source>
</evidence>